<keyword evidence="2" id="KW-0560">Oxidoreductase</keyword>
<evidence type="ECO:0000256" key="2">
    <source>
        <dbReference type="ARBA" id="ARBA00023002"/>
    </source>
</evidence>
<dbReference type="PANTHER" id="PTHR42879">
    <property type="entry name" value="3-OXOACYL-(ACYL-CARRIER-PROTEIN) REDUCTASE"/>
    <property type="match status" value="1"/>
</dbReference>
<sequence>MSEQKIALVTGGARGIGAAIADALEADGHKVVIADIDQAKLAEAAQATGRPAHRLDISDFDNVSEVVANIESEVGPISILVNNAGITRDGFMHKMKPESWNAVINVNLTGAFNTCRVVAPGMRERGYGRIINISSMNGQRGQFGQCNYAAAKAGLLGFTRSIAQELAGKGITVNAVCPGFIKTDMTAAMPEEILQAEQAKIPVARLGEPVDIADMVAFLARPQSSFINGATLSVNGGQYMD</sequence>
<dbReference type="GO" id="GO:0032787">
    <property type="term" value="P:monocarboxylic acid metabolic process"/>
    <property type="evidence" value="ECO:0007669"/>
    <property type="project" value="UniProtKB-ARBA"/>
</dbReference>
<keyword evidence="5" id="KW-1185">Reference proteome</keyword>
<dbReference type="STRING" id="83401.SAMN05421742_107115"/>
<dbReference type="InterPro" id="IPR050259">
    <property type="entry name" value="SDR"/>
</dbReference>
<comment type="similarity">
    <text evidence="1">Belongs to the short-chain dehydrogenases/reductases (SDR) family.</text>
</comment>
<dbReference type="OrthoDB" id="9780084at2"/>
<dbReference type="RefSeq" id="WP_092620058.1">
    <property type="nucleotide sequence ID" value="NZ_FNCV01000007.1"/>
</dbReference>
<dbReference type="GO" id="GO:0042619">
    <property type="term" value="P:poly-hydroxybutyrate biosynthetic process"/>
    <property type="evidence" value="ECO:0007669"/>
    <property type="project" value="InterPro"/>
</dbReference>
<dbReference type="PRINTS" id="PR00080">
    <property type="entry name" value="SDRFAMILY"/>
</dbReference>
<dbReference type="EMBL" id="FNCV01000007">
    <property type="protein sequence ID" value="SDH49695.1"/>
    <property type="molecule type" value="Genomic_DNA"/>
</dbReference>
<dbReference type="GO" id="GO:0018454">
    <property type="term" value="F:acetoacetyl-CoA reductase activity"/>
    <property type="evidence" value="ECO:0007669"/>
    <property type="project" value="InterPro"/>
</dbReference>
<organism evidence="4 5">
    <name type="scientific">Roseospirillum parvum</name>
    <dbReference type="NCBI Taxonomy" id="83401"/>
    <lineage>
        <taxon>Bacteria</taxon>
        <taxon>Pseudomonadati</taxon>
        <taxon>Pseudomonadota</taxon>
        <taxon>Alphaproteobacteria</taxon>
        <taxon>Rhodospirillales</taxon>
        <taxon>Rhodospirillaceae</taxon>
        <taxon>Roseospirillum</taxon>
    </lineage>
</organism>
<dbReference type="GO" id="GO:0005737">
    <property type="term" value="C:cytoplasm"/>
    <property type="evidence" value="ECO:0007669"/>
    <property type="project" value="InterPro"/>
</dbReference>
<dbReference type="AlphaFoldDB" id="A0A1G8CW36"/>
<evidence type="ECO:0000256" key="1">
    <source>
        <dbReference type="ARBA" id="ARBA00006484"/>
    </source>
</evidence>
<dbReference type="NCBIfam" id="NF004198">
    <property type="entry name" value="PRK05653.1-3"/>
    <property type="match status" value="1"/>
</dbReference>
<proteinExistence type="inferred from homology"/>
<dbReference type="NCBIfam" id="TIGR01829">
    <property type="entry name" value="AcAcCoA_reduct"/>
    <property type="match status" value="1"/>
</dbReference>
<dbReference type="FunFam" id="3.40.50.720:FF:000173">
    <property type="entry name" value="3-oxoacyl-[acyl-carrier protein] reductase"/>
    <property type="match status" value="1"/>
</dbReference>
<protein>
    <submittedName>
        <fullName evidence="4">Acetoacetyl-CoA reductase</fullName>
    </submittedName>
</protein>
<dbReference type="InterPro" id="IPR002347">
    <property type="entry name" value="SDR_fam"/>
</dbReference>
<gene>
    <name evidence="4" type="ORF">SAMN05421742_107115</name>
</gene>
<dbReference type="InterPro" id="IPR036291">
    <property type="entry name" value="NAD(P)-bd_dom_sf"/>
</dbReference>
<dbReference type="Pfam" id="PF13561">
    <property type="entry name" value="adh_short_C2"/>
    <property type="match status" value="1"/>
</dbReference>
<feature type="domain" description="Ketoreductase" evidence="3">
    <location>
        <begin position="5"/>
        <end position="179"/>
    </location>
</feature>
<dbReference type="InterPro" id="IPR057326">
    <property type="entry name" value="KR_dom"/>
</dbReference>
<dbReference type="NCBIfam" id="NF009466">
    <property type="entry name" value="PRK12826.1-2"/>
    <property type="match status" value="1"/>
</dbReference>
<dbReference type="Proteomes" id="UP000217076">
    <property type="component" value="Unassembled WGS sequence"/>
</dbReference>
<dbReference type="PROSITE" id="PS00061">
    <property type="entry name" value="ADH_SHORT"/>
    <property type="match status" value="1"/>
</dbReference>
<dbReference type="NCBIfam" id="NF009464">
    <property type="entry name" value="PRK12824.1"/>
    <property type="match status" value="1"/>
</dbReference>
<name>A0A1G8CW36_9PROT</name>
<reference evidence="5" key="1">
    <citation type="submission" date="2016-10" db="EMBL/GenBank/DDBJ databases">
        <authorList>
            <person name="Varghese N."/>
            <person name="Submissions S."/>
        </authorList>
    </citation>
    <scope>NUCLEOTIDE SEQUENCE [LARGE SCALE GENOMIC DNA]</scope>
    <source>
        <strain evidence="5">930I</strain>
    </source>
</reference>
<dbReference type="InterPro" id="IPR020904">
    <property type="entry name" value="Sc_DH/Rdtase_CS"/>
</dbReference>
<dbReference type="PRINTS" id="PR00081">
    <property type="entry name" value="GDHRDH"/>
</dbReference>
<dbReference type="SMART" id="SM00822">
    <property type="entry name" value="PKS_KR"/>
    <property type="match status" value="1"/>
</dbReference>
<evidence type="ECO:0000259" key="3">
    <source>
        <dbReference type="SMART" id="SM00822"/>
    </source>
</evidence>
<evidence type="ECO:0000313" key="5">
    <source>
        <dbReference type="Proteomes" id="UP000217076"/>
    </source>
</evidence>
<dbReference type="CDD" id="cd05333">
    <property type="entry name" value="BKR_SDR_c"/>
    <property type="match status" value="1"/>
</dbReference>
<dbReference type="PANTHER" id="PTHR42879:SF2">
    <property type="entry name" value="3-OXOACYL-[ACYL-CARRIER-PROTEIN] REDUCTASE FABG"/>
    <property type="match status" value="1"/>
</dbReference>
<evidence type="ECO:0000313" key="4">
    <source>
        <dbReference type="EMBL" id="SDH49695.1"/>
    </source>
</evidence>
<dbReference type="Gene3D" id="3.40.50.720">
    <property type="entry name" value="NAD(P)-binding Rossmann-like Domain"/>
    <property type="match status" value="1"/>
</dbReference>
<dbReference type="InterPro" id="IPR011283">
    <property type="entry name" value="Acetoacetyl-CoA_reductase"/>
</dbReference>
<dbReference type="SUPFAM" id="SSF51735">
    <property type="entry name" value="NAD(P)-binding Rossmann-fold domains"/>
    <property type="match status" value="1"/>
</dbReference>
<accession>A0A1G8CW36</accession>